<reference evidence="2 3" key="1">
    <citation type="submission" date="2024-02" db="EMBL/GenBank/DDBJ databases">
        <authorList>
            <person name="Chen Y."/>
            <person name="Shah S."/>
            <person name="Dougan E. K."/>
            <person name="Thang M."/>
            <person name="Chan C."/>
        </authorList>
    </citation>
    <scope>NUCLEOTIDE SEQUENCE [LARGE SCALE GENOMIC DNA]</scope>
</reference>
<proteinExistence type="predicted"/>
<organism evidence="2 3">
    <name type="scientific">Durusdinium trenchii</name>
    <dbReference type="NCBI Taxonomy" id="1381693"/>
    <lineage>
        <taxon>Eukaryota</taxon>
        <taxon>Sar</taxon>
        <taxon>Alveolata</taxon>
        <taxon>Dinophyceae</taxon>
        <taxon>Suessiales</taxon>
        <taxon>Symbiodiniaceae</taxon>
        <taxon>Durusdinium</taxon>
    </lineage>
</organism>
<accession>A0ABP0MT66</accession>
<evidence type="ECO:0000313" key="2">
    <source>
        <dbReference type="EMBL" id="CAK9053914.1"/>
    </source>
</evidence>
<keyword evidence="3" id="KW-1185">Reference proteome</keyword>
<gene>
    <name evidence="2" type="ORF">SCF082_LOCUS29333</name>
</gene>
<sequence>MIGALPMTPRISLSSISSLSISAAEETKPAPATPKGRPSDATVPPSPEDVLEDRDWDIEEQEPETSGGDFLMLNMPAFRSEQGDSPCRGADPWPCAEEDCPSIPLKTEEHGNSPWSGAVLQRVPQHRAAVAEAAYEEVLVFDWEAARLADACKPESEF</sequence>
<protein>
    <submittedName>
        <fullName evidence="2">Uncharacterized protein</fullName>
    </submittedName>
</protein>
<feature type="compositionally biased region" description="Acidic residues" evidence="1">
    <location>
        <begin position="49"/>
        <end position="63"/>
    </location>
</feature>
<feature type="region of interest" description="Disordered" evidence="1">
    <location>
        <begin position="21"/>
        <end position="71"/>
    </location>
</feature>
<dbReference type="Proteomes" id="UP001642464">
    <property type="component" value="Unassembled WGS sequence"/>
</dbReference>
<comment type="caution">
    <text evidence="2">The sequence shown here is derived from an EMBL/GenBank/DDBJ whole genome shotgun (WGS) entry which is preliminary data.</text>
</comment>
<name>A0ABP0MT66_9DINO</name>
<feature type="compositionally biased region" description="Low complexity" evidence="1">
    <location>
        <begin position="21"/>
        <end position="35"/>
    </location>
</feature>
<evidence type="ECO:0000256" key="1">
    <source>
        <dbReference type="SAM" id="MobiDB-lite"/>
    </source>
</evidence>
<dbReference type="EMBL" id="CAXAMM010023614">
    <property type="protein sequence ID" value="CAK9053914.1"/>
    <property type="molecule type" value="Genomic_DNA"/>
</dbReference>
<evidence type="ECO:0000313" key="3">
    <source>
        <dbReference type="Proteomes" id="UP001642464"/>
    </source>
</evidence>